<dbReference type="AlphaFoldDB" id="A0AAU8JP15"/>
<proteinExistence type="predicted"/>
<sequence>MENSVWDRIPAEWQAEVDRLIAEERNIQAIVAMREHAGAPRPELRACIDLLIDRQAALAGR</sequence>
<gene>
    <name evidence="1" type="ORF">ABWK59_03120</name>
</gene>
<dbReference type="KEGG" id="kcm:ABWK59_03120"/>
<dbReference type="EMBL" id="CP159872">
    <property type="protein sequence ID" value="XCM77994.1"/>
    <property type="molecule type" value="Genomic_DNA"/>
</dbReference>
<evidence type="ECO:0000313" key="1">
    <source>
        <dbReference type="EMBL" id="XCM77994.1"/>
    </source>
</evidence>
<protein>
    <submittedName>
        <fullName evidence="1">Uncharacterized protein</fullName>
    </submittedName>
</protein>
<name>A0AAU8JP15_9ACTN</name>
<accession>A0AAU8JP15</accession>
<dbReference type="RefSeq" id="WP_354637731.1">
    <property type="nucleotide sequence ID" value="NZ_CP159872.1"/>
</dbReference>
<organism evidence="1">
    <name type="scientific">Kitasatospora camelliae</name>
    <dbReference type="NCBI Taxonomy" id="3156397"/>
    <lineage>
        <taxon>Bacteria</taxon>
        <taxon>Bacillati</taxon>
        <taxon>Actinomycetota</taxon>
        <taxon>Actinomycetes</taxon>
        <taxon>Kitasatosporales</taxon>
        <taxon>Streptomycetaceae</taxon>
        <taxon>Kitasatospora</taxon>
    </lineage>
</organism>
<reference evidence="1" key="1">
    <citation type="submission" date="2024-06" db="EMBL/GenBank/DDBJ databases">
        <title>The genome sequences of Kitasatospora sp. strain HUAS MG31.</title>
        <authorList>
            <person name="Mo P."/>
        </authorList>
    </citation>
    <scope>NUCLEOTIDE SEQUENCE</scope>
    <source>
        <strain evidence="1">HUAS MG31</strain>
    </source>
</reference>